<dbReference type="EMBL" id="QOIP01000007">
    <property type="protein sequence ID" value="RLU20144.1"/>
    <property type="molecule type" value="Genomic_DNA"/>
</dbReference>
<dbReference type="Gene3D" id="2.130.10.10">
    <property type="entry name" value="YVTN repeat-like/Quinoprotein amine dehydrogenase"/>
    <property type="match status" value="1"/>
</dbReference>
<sequence length="441" mass="51924">MTDSWRLDILPCEILLAIFDYCDVIDLLRISQVCKRFNEIIHTDGIWVKKSNRSIVTNQISERFRKICNPILLPRNKCFVSYNWQYGKYKKNFIFYKRRILMPWLQMTKEMLWWCGGNNFVGIERRDQLTQKNRDESFSSHNLMYMPKEFSKFVLWKNFIISGHSDGRIIYWLDTSCKTGPRLRILTSVKNVHPSYISAIDATSRNVISASHSMIRIQKNISTLAEQLDEQSANHHSKSGVCIGIKDRVQSLAIDPTETKFAVGSGGWTDFPPLHIIDINKHHMSAMVHKWRHGAGILDMVWDNPHTLLTCGYDSHIRKWDLRVGKCVSSWADPNDATLYCISSDYQYTMITGTQYTEMAVLWDQRQRNFVQVYYVNPRSAFRSSPIYSLRFDSSHLYCAMDRYLVELNFSDHLCQKNDYKMLYNLYDRNCEKQMRTRRAR</sequence>
<keyword evidence="4" id="KW-1185">Reference proteome</keyword>
<proteinExistence type="predicted"/>
<dbReference type="Gene3D" id="1.20.1280.50">
    <property type="match status" value="1"/>
</dbReference>
<reference evidence="3" key="2">
    <citation type="journal article" date="2018" name="Genome Res.">
        <title>The genomic architecture and molecular evolution of ant odorant receptors.</title>
        <authorList>
            <person name="McKenzie S.K."/>
            <person name="Kronauer D.J.C."/>
        </authorList>
    </citation>
    <scope>NUCLEOTIDE SEQUENCE [LARGE SCALE GENOMIC DNA]</scope>
    <source>
        <strain evidence="3">Clonal line C1</strain>
    </source>
</reference>
<accession>A0A026X3J2</accession>
<dbReference type="InterPro" id="IPR036047">
    <property type="entry name" value="F-box-like_dom_sf"/>
</dbReference>
<reference evidence="3" key="3">
    <citation type="submission" date="2018-07" db="EMBL/GenBank/DDBJ databases">
        <authorList>
            <person name="Mckenzie S.K."/>
            <person name="Kronauer D.J.C."/>
        </authorList>
    </citation>
    <scope>NUCLEOTIDE SEQUENCE</scope>
    <source>
        <strain evidence="3">Clonal line C1</strain>
    </source>
</reference>
<dbReference type="AlphaFoldDB" id="A0A026X3J2"/>
<reference evidence="2 4" key="1">
    <citation type="journal article" date="2014" name="Curr. Biol.">
        <title>The genome of the clonal raider ant Cerapachys biroi.</title>
        <authorList>
            <person name="Oxley P.R."/>
            <person name="Ji L."/>
            <person name="Fetter-Pruneda I."/>
            <person name="McKenzie S.K."/>
            <person name="Li C."/>
            <person name="Hu H."/>
            <person name="Zhang G."/>
            <person name="Kronauer D.J."/>
        </authorList>
    </citation>
    <scope>NUCLEOTIDE SEQUENCE [LARGE SCALE GENOMIC DNA]</scope>
</reference>
<dbReference type="OrthoDB" id="435188at2759"/>
<gene>
    <name evidence="3" type="ORF">DMN91_006750</name>
    <name evidence="2" type="ORF">X777_07442</name>
</gene>
<dbReference type="GO" id="GO:0019005">
    <property type="term" value="C:SCF ubiquitin ligase complex"/>
    <property type="evidence" value="ECO:0007669"/>
    <property type="project" value="TreeGrafter"/>
</dbReference>
<dbReference type="SUPFAM" id="SSF81383">
    <property type="entry name" value="F-box domain"/>
    <property type="match status" value="1"/>
</dbReference>
<dbReference type="Proteomes" id="UP000053097">
    <property type="component" value="Unassembled WGS sequence"/>
</dbReference>
<protein>
    <submittedName>
        <fullName evidence="2">F-box/WD repeat-containing protein</fullName>
    </submittedName>
</protein>
<dbReference type="PANTHER" id="PTHR14381">
    <property type="entry name" value="DACTYLIN"/>
    <property type="match status" value="1"/>
</dbReference>
<organism evidence="2 4">
    <name type="scientific">Ooceraea biroi</name>
    <name type="common">Clonal raider ant</name>
    <name type="synonym">Cerapachys biroi</name>
    <dbReference type="NCBI Taxonomy" id="2015173"/>
    <lineage>
        <taxon>Eukaryota</taxon>
        <taxon>Metazoa</taxon>
        <taxon>Ecdysozoa</taxon>
        <taxon>Arthropoda</taxon>
        <taxon>Hexapoda</taxon>
        <taxon>Insecta</taxon>
        <taxon>Pterygota</taxon>
        <taxon>Neoptera</taxon>
        <taxon>Endopterygota</taxon>
        <taxon>Hymenoptera</taxon>
        <taxon>Apocrita</taxon>
        <taxon>Aculeata</taxon>
        <taxon>Formicoidea</taxon>
        <taxon>Formicidae</taxon>
        <taxon>Dorylinae</taxon>
        <taxon>Ooceraea</taxon>
    </lineage>
</organism>
<name>A0A026X3J2_OOCBI</name>
<dbReference type="STRING" id="2015173.A0A026X3J2"/>
<dbReference type="Proteomes" id="UP000279307">
    <property type="component" value="Chromosome 7"/>
</dbReference>
<evidence type="ECO:0000259" key="1">
    <source>
        <dbReference type="PROSITE" id="PS50181"/>
    </source>
</evidence>
<dbReference type="InterPro" id="IPR015943">
    <property type="entry name" value="WD40/YVTN_repeat-like_dom_sf"/>
</dbReference>
<dbReference type="SMART" id="SM00320">
    <property type="entry name" value="WD40"/>
    <property type="match status" value="2"/>
</dbReference>
<dbReference type="OMA" id="LTHFDMV"/>
<evidence type="ECO:0000313" key="4">
    <source>
        <dbReference type="Proteomes" id="UP000053097"/>
    </source>
</evidence>
<dbReference type="InterPro" id="IPR001680">
    <property type="entry name" value="WD40_rpt"/>
</dbReference>
<dbReference type="InterPro" id="IPR036322">
    <property type="entry name" value="WD40_repeat_dom_sf"/>
</dbReference>
<evidence type="ECO:0000313" key="2">
    <source>
        <dbReference type="EMBL" id="EZA62628.1"/>
    </source>
</evidence>
<dbReference type="PANTHER" id="PTHR14381:SF1">
    <property type="entry name" value="F-BOX_WD REPEAT-CONTAINING PROTEIN 4"/>
    <property type="match status" value="1"/>
</dbReference>
<evidence type="ECO:0000313" key="3">
    <source>
        <dbReference type="EMBL" id="RLU20144.1"/>
    </source>
</evidence>
<dbReference type="SUPFAM" id="SSF50978">
    <property type="entry name" value="WD40 repeat-like"/>
    <property type="match status" value="1"/>
</dbReference>
<dbReference type="SMART" id="SM00256">
    <property type="entry name" value="FBOX"/>
    <property type="match status" value="1"/>
</dbReference>
<dbReference type="InterPro" id="IPR001810">
    <property type="entry name" value="F-box_dom"/>
</dbReference>
<dbReference type="EMBL" id="KK107019">
    <property type="protein sequence ID" value="EZA62628.1"/>
    <property type="molecule type" value="Genomic_DNA"/>
</dbReference>
<dbReference type="Pfam" id="PF12937">
    <property type="entry name" value="F-box-like"/>
    <property type="match status" value="1"/>
</dbReference>
<dbReference type="InterPro" id="IPR052301">
    <property type="entry name" value="SCF_F-box/WD-repeat"/>
</dbReference>
<feature type="domain" description="F-box" evidence="1">
    <location>
        <begin position="4"/>
        <end position="50"/>
    </location>
</feature>
<dbReference type="GO" id="GO:0031146">
    <property type="term" value="P:SCF-dependent proteasomal ubiquitin-dependent protein catabolic process"/>
    <property type="evidence" value="ECO:0007669"/>
    <property type="project" value="TreeGrafter"/>
</dbReference>
<dbReference type="PROSITE" id="PS50181">
    <property type="entry name" value="FBOX"/>
    <property type="match status" value="1"/>
</dbReference>